<keyword evidence="5 6" id="KW-0472">Membrane</keyword>
<evidence type="ECO:0000256" key="5">
    <source>
        <dbReference type="ARBA" id="ARBA00023136"/>
    </source>
</evidence>
<keyword evidence="8" id="KW-1185">Reference proteome</keyword>
<feature type="transmembrane region" description="Helical" evidence="6">
    <location>
        <begin position="152"/>
        <end position="172"/>
    </location>
</feature>
<evidence type="ECO:0000256" key="6">
    <source>
        <dbReference type="SAM" id="Phobius"/>
    </source>
</evidence>
<comment type="similarity">
    <text evidence="2">Belongs to the nucleobase:cation symporter-2 (NCS2) (TC 2.A.40) family.</text>
</comment>
<dbReference type="GO" id="GO:0022857">
    <property type="term" value="F:transmembrane transporter activity"/>
    <property type="evidence" value="ECO:0007669"/>
    <property type="project" value="InterPro"/>
</dbReference>
<name>A0A8T3CWW0_9TELE</name>
<evidence type="ECO:0008006" key="9">
    <source>
        <dbReference type="Google" id="ProtNLM"/>
    </source>
</evidence>
<keyword evidence="3 6" id="KW-0812">Transmembrane</keyword>
<sequence>MRSDIEFVHGAELRAWALCANRKHVIKIPLGYLGASLLQSPGSPERRRHCLMAPEKESNGLDNYAFQIERAEHLCELPDEKDGEGLVLSEMDQRSKLVYCVTDVPPWYLCIILGVQHCLTAFGGILAIPLILSQGLCLQHDGLTQSHLISTIFFVSGICTLLQVTFGVRWAPRAPPSGRGRM</sequence>
<comment type="subcellular location">
    <subcellularLocation>
        <location evidence="1">Membrane</location>
        <topology evidence="1">Multi-pass membrane protein</topology>
    </subcellularLocation>
</comment>
<dbReference type="AlphaFoldDB" id="A0A8T3CWW0"/>
<proteinExistence type="inferred from homology"/>
<dbReference type="PANTHER" id="PTHR11119">
    <property type="entry name" value="XANTHINE-URACIL / VITAMIN C PERMEASE FAMILY MEMBER"/>
    <property type="match status" value="1"/>
</dbReference>
<comment type="caution">
    <text evidence="7">The sequence shown here is derived from an EMBL/GenBank/DDBJ whole genome shotgun (WGS) entry which is preliminary data.</text>
</comment>
<reference evidence="7" key="1">
    <citation type="submission" date="2021-01" db="EMBL/GenBank/DDBJ databases">
        <authorList>
            <person name="Zahm M."/>
            <person name="Roques C."/>
            <person name="Cabau C."/>
            <person name="Klopp C."/>
            <person name="Donnadieu C."/>
            <person name="Jouanno E."/>
            <person name="Lampietro C."/>
            <person name="Louis A."/>
            <person name="Herpin A."/>
            <person name="Echchiki A."/>
            <person name="Berthelot C."/>
            <person name="Parey E."/>
            <person name="Roest-Crollius H."/>
            <person name="Braasch I."/>
            <person name="Postlethwait J."/>
            <person name="Bobe J."/>
            <person name="Montfort J."/>
            <person name="Bouchez O."/>
            <person name="Begum T."/>
            <person name="Mejri S."/>
            <person name="Adams A."/>
            <person name="Chen W.-J."/>
            <person name="Guiguen Y."/>
        </authorList>
    </citation>
    <scope>NUCLEOTIDE SEQUENCE</scope>
    <source>
        <tissue evidence="7">Blood</tissue>
    </source>
</reference>
<dbReference type="Pfam" id="PF00860">
    <property type="entry name" value="Xan_ur_permease"/>
    <property type="match status" value="1"/>
</dbReference>
<gene>
    <name evidence="7" type="ORF">AGOR_G00186340</name>
</gene>
<evidence type="ECO:0000256" key="2">
    <source>
        <dbReference type="ARBA" id="ARBA00008821"/>
    </source>
</evidence>
<evidence type="ECO:0000313" key="7">
    <source>
        <dbReference type="EMBL" id="KAI1888551.1"/>
    </source>
</evidence>
<evidence type="ECO:0000313" key="8">
    <source>
        <dbReference type="Proteomes" id="UP000829720"/>
    </source>
</evidence>
<dbReference type="InterPro" id="IPR006043">
    <property type="entry name" value="NCS2"/>
</dbReference>
<evidence type="ECO:0000256" key="3">
    <source>
        <dbReference type="ARBA" id="ARBA00022692"/>
    </source>
</evidence>
<feature type="transmembrane region" description="Helical" evidence="6">
    <location>
        <begin position="107"/>
        <end position="132"/>
    </location>
</feature>
<dbReference type="OrthoDB" id="1641903at2759"/>
<accession>A0A8T3CWW0</accession>
<evidence type="ECO:0000256" key="4">
    <source>
        <dbReference type="ARBA" id="ARBA00022989"/>
    </source>
</evidence>
<dbReference type="EMBL" id="JAERUA010000017">
    <property type="protein sequence ID" value="KAI1888551.1"/>
    <property type="molecule type" value="Genomic_DNA"/>
</dbReference>
<dbReference type="Proteomes" id="UP000829720">
    <property type="component" value="Unassembled WGS sequence"/>
</dbReference>
<keyword evidence="4 6" id="KW-1133">Transmembrane helix</keyword>
<organism evidence="7 8">
    <name type="scientific">Albula goreensis</name>
    <dbReference type="NCBI Taxonomy" id="1534307"/>
    <lineage>
        <taxon>Eukaryota</taxon>
        <taxon>Metazoa</taxon>
        <taxon>Chordata</taxon>
        <taxon>Craniata</taxon>
        <taxon>Vertebrata</taxon>
        <taxon>Euteleostomi</taxon>
        <taxon>Actinopterygii</taxon>
        <taxon>Neopterygii</taxon>
        <taxon>Teleostei</taxon>
        <taxon>Albuliformes</taxon>
        <taxon>Albulidae</taxon>
        <taxon>Albula</taxon>
    </lineage>
</organism>
<evidence type="ECO:0000256" key="1">
    <source>
        <dbReference type="ARBA" id="ARBA00004141"/>
    </source>
</evidence>
<protein>
    <recommendedName>
        <fullName evidence="9">Solute carrier family 23 member 2</fullName>
    </recommendedName>
</protein>
<dbReference type="GO" id="GO:0016020">
    <property type="term" value="C:membrane"/>
    <property type="evidence" value="ECO:0007669"/>
    <property type="project" value="UniProtKB-SubCell"/>
</dbReference>